<reference evidence="5" key="1">
    <citation type="journal article" date="2010" name="Science">
        <title>Plasticity of animal genome architecture unmasked by rapid evolution of a pelagic tunicate.</title>
        <authorList>
            <person name="Denoeud F."/>
            <person name="Henriet S."/>
            <person name="Mungpakdee S."/>
            <person name="Aury J.M."/>
            <person name="Da Silva C."/>
            <person name="Brinkmann H."/>
            <person name="Mikhaleva J."/>
            <person name="Olsen L.C."/>
            <person name="Jubin C."/>
            <person name="Canestro C."/>
            <person name="Bouquet J.M."/>
            <person name="Danks G."/>
            <person name="Poulain J."/>
            <person name="Campsteijn C."/>
            <person name="Adamski M."/>
            <person name="Cross I."/>
            <person name="Yadetie F."/>
            <person name="Muffato M."/>
            <person name="Louis A."/>
            <person name="Butcher S."/>
            <person name="Tsagkogeorga G."/>
            <person name="Konrad A."/>
            <person name="Singh S."/>
            <person name="Jensen M.F."/>
            <person name="Cong E.H."/>
            <person name="Eikeseth-Otteraa H."/>
            <person name="Noel B."/>
            <person name="Anthouard V."/>
            <person name="Porcel B.M."/>
            <person name="Kachouri-Lafond R."/>
            <person name="Nishino A."/>
            <person name="Ugolini M."/>
            <person name="Chourrout P."/>
            <person name="Nishida H."/>
            <person name="Aasland R."/>
            <person name="Huzurbazar S."/>
            <person name="Westhof E."/>
            <person name="Delsuc F."/>
            <person name="Lehrach H."/>
            <person name="Reinhardt R."/>
            <person name="Weissenbach J."/>
            <person name="Roy S.W."/>
            <person name="Artiguenave F."/>
            <person name="Postlethwait J.H."/>
            <person name="Manak J.R."/>
            <person name="Thompson E.M."/>
            <person name="Jaillon O."/>
            <person name="Du Pasquier L."/>
            <person name="Boudinot P."/>
            <person name="Liberles D.A."/>
            <person name="Volff J.N."/>
            <person name="Philippe H."/>
            <person name="Lenhard B."/>
            <person name="Roest Crollius H."/>
            <person name="Wincker P."/>
            <person name="Chourrout D."/>
        </authorList>
    </citation>
    <scope>NUCLEOTIDE SEQUENCE [LARGE SCALE GENOMIC DNA]</scope>
</reference>
<dbReference type="SMART" id="SM00360">
    <property type="entry name" value="RRM"/>
    <property type="match status" value="1"/>
</dbReference>
<dbReference type="GO" id="GO:0003723">
    <property type="term" value="F:RNA binding"/>
    <property type="evidence" value="ECO:0007669"/>
    <property type="project" value="UniProtKB-UniRule"/>
</dbReference>
<feature type="compositionally biased region" description="Basic residues" evidence="3">
    <location>
        <begin position="302"/>
        <end position="313"/>
    </location>
</feature>
<sequence length="360" mass="42702">MKDINKREPNSSICIHPIDACIRPDEIKAEFKEFGEIKEIRIPVDFETREPRGFAYVDFEEVESAIEARDIINGRILFDRKVQVYYSNGTKKLPSEMVRQKECVKIQKQLKSTRKAVDEVIRQNTEKSAPTGNVKGTLHFLKVASELEATKKYQTKYVTRIRIDDRIPKEKTTEDERRERRDNFRDDRPDKRRRRRTSSSSRSRSSSSRRYRSRSRSSSRSRSYSRSHRSRKYSESSSLSRSPSPRNFRIKKSRKRRTRRRTPVERSSSRSRSPSRSRRRKKKRSKRHRKYSSSSSSDRSRSPSRSRRHRKFSRSTSSASSSRSPPTRKKHSKKSKRKRKRQSSSSRSRSRSAHHSSRRK</sequence>
<dbReference type="InterPro" id="IPR050441">
    <property type="entry name" value="RBM"/>
</dbReference>
<feature type="compositionally biased region" description="Basic and acidic residues" evidence="3">
    <location>
        <begin position="171"/>
        <end position="190"/>
    </location>
</feature>
<feature type="domain" description="RRM" evidence="4">
    <location>
        <begin position="11"/>
        <end position="89"/>
    </location>
</feature>
<keyword evidence="1 2" id="KW-0694">RNA-binding</keyword>
<gene>
    <name evidence="5" type="ORF">GSOID_T00031579001</name>
</gene>
<feature type="compositionally biased region" description="Basic residues" evidence="3">
    <location>
        <begin position="248"/>
        <end position="261"/>
    </location>
</feature>
<dbReference type="Proteomes" id="UP000011014">
    <property type="component" value="Unassembled WGS sequence"/>
</dbReference>
<evidence type="ECO:0000313" key="5">
    <source>
        <dbReference type="EMBL" id="CBY38074.1"/>
    </source>
</evidence>
<feature type="compositionally biased region" description="Low complexity" evidence="3">
    <location>
        <begin position="235"/>
        <end position="247"/>
    </location>
</feature>
<dbReference type="InterPro" id="IPR012677">
    <property type="entry name" value="Nucleotide-bd_a/b_plait_sf"/>
</dbReference>
<organism evidence="5">
    <name type="scientific">Oikopleura dioica</name>
    <name type="common">Tunicate</name>
    <dbReference type="NCBI Taxonomy" id="34765"/>
    <lineage>
        <taxon>Eukaryota</taxon>
        <taxon>Metazoa</taxon>
        <taxon>Chordata</taxon>
        <taxon>Tunicata</taxon>
        <taxon>Appendicularia</taxon>
        <taxon>Copelata</taxon>
        <taxon>Oikopleuridae</taxon>
        <taxon>Oikopleura</taxon>
    </lineage>
</organism>
<dbReference type="InterPro" id="IPR035979">
    <property type="entry name" value="RBD_domain_sf"/>
</dbReference>
<dbReference type="Gene3D" id="3.30.70.330">
    <property type="match status" value="1"/>
</dbReference>
<evidence type="ECO:0000256" key="1">
    <source>
        <dbReference type="ARBA" id="ARBA00022884"/>
    </source>
</evidence>
<feature type="compositionally biased region" description="Basic residues" evidence="3">
    <location>
        <begin position="207"/>
        <end position="231"/>
    </location>
</feature>
<proteinExistence type="predicted"/>
<dbReference type="PANTHER" id="PTHR48034">
    <property type="entry name" value="TRANSFORMER-2 SEX-DETERMINING PROTEIN-RELATED"/>
    <property type="match status" value="1"/>
</dbReference>
<feature type="compositionally biased region" description="Basic residues" evidence="3">
    <location>
        <begin position="273"/>
        <end position="291"/>
    </location>
</feature>
<evidence type="ECO:0000259" key="4">
    <source>
        <dbReference type="PROSITE" id="PS50102"/>
    </source>
</evidence>
<feature type="region of interest" description="Disordered" evidence="3">
    <location>
        <begin position="171"/>
        <end position="360"/>
    </location>
</feature>
<feature type="compositionally biased region" description="Low complexity" evidence="3">
    <location>
        <begin position="314"/>
        <end position="325"/>
    </location>
</feature>
<feature type="compositionally biased region" description="Basic residues" evidence="3">
    <location>
        <begin position="326"/>
        <end position="360"/>
    </location>
</feature>
<dbReference type="SUPFAM" id="SSF54928">
    <property type="entry name" value="RNA-binding domain, RBD"/>
    <property type="match status" value="1"/>
</dbReference>
<protein>
    <recommendedName>
        <fullName evidence="4">RRM domain-containing protein</fullName>
    </recommendedName>
</protein>
<evidence type="ECO:0000256" key="3">
    <source>
        <dbReference type="SAM" id="MobiDB-lite"/>
    </source>
</evidence>
<dbReference type="PROSITE" id="PS50102">
    <property type="entry name" value="RRM"/>
    <property type="match status" value="1"/>
</dbReference>
<dbReference type="InterPro" id="IPR000504">
    <property type="entry name" value="RRM_dom"/>
</dbReference>
<dbReference type="EMBL" id="FN655125">
    <property type="protein sequence ID" value="CBY38074.1"/>
    <property type="molecule type" value="Genomic_DNA"/>
</dbReference>
<evidence type="ECO:0000256" key="2">
    <source>
        <dbReference type="PROSITE-ProRule" id="PRU00176"/>
    </source>
</evidence>
<dbReference type="AlphaFoldDB" id="E4YRI2"/>
<accession>E4YRI2</accession>
<dbReference type="Pfam" id="PF00076">
    <property type="entry name" value="RRM_1"/>
    <property type="match status" value="1"/>
</dbReference>
<name>E4YRI2_OIKDI</name>